<dbReference type="Pfam" id="PF13103">
    <property type="entry name" value="TonB_2"/>
    <property type="match status" value="1"/>
</dbReference>
<evidence type="ECO:0000313" key="9">
    <source>
        <dbReference type="Proteomes" id="UP000178449"/>
    </source>
</evidence>
<feature type="compositionally biased region" description="Pro residues" evidence="5">
    <location>
        <begin position="53"/>
        <end position="73"/>
    </location>
</feature>
<evidence type="ECO:0000313" key="8">
    <source>
        <dbReference type="EMBL" id="OGG96180.1"/>
    </source>
</evidence>
<feature type="transmembrane region" description="Helical" evidence="6">
    <location>
        <begin position="6"/>
        <end position="25"/>
    </location>
</feature>
<dbReference type="EMBL" id="MFNE01000018">
    <property type="protein sequence ID" value="OGG96180.1"/>
    <property type="molecule type" value="Genomic_DNA"/>
</dbReference>
<comment type="subcellular location">
    <subcellularLocation>
        <location evidence="1">Membrane</location>
        <topology evidence="1">Single-pass membrane protein</topology>
    </subcellularLocation>
</comment>
<keyword evidence="2 6" id="KW-0812">Transmembrane</keyword>
<sequence length="242" mass="25954">MISWQGYGQSLFFHLGVLGLIWVLYQQEPPAPLFEIASEVFFEEAALAPNPDPRPAPVVAPTPAVPAPVLPPTPKKEADAIRSAKLKSTNPKPVPPKKAEASPKAEGSPLPGSNATSIAAPSPPVETTSTSEPTGAGGAPAGTGLLKNQLNKRSYQSLLKQIVQAHWETPPVEADYRILVRCTITPDGRIDDLEIKEPSGFELLDQAAKKAILTSQPLPPPPREFLVNGSYEAWFRFSPEEG</sequence>
<keyword evidence="4 6" id="KW-0472">Membrane</keyword>
<evidence type="ECO:0000256" key="5">
    <source>
        <dbReference type="SAM" id="MobiDB-lite"/>
    </source>
</evidence>
<dbReference type="SUPFAM" id="SSF74653">
    <property type="entry name" value="TolA/TonB C-terminal domain"/>
    <property type="match status" value="1"/>
</dbReference>
<accession>A0A1F6GDJ5</accession>
<reference evidence="8 9" key="1">
    <citation type="journal article" date="2016" name="Nat. Commun.">
        <title>Thousands of microbial genomes shed light on interconnected biogeochemical processes in an aquifer system.</title>
        <authorList>
            <person name="Anantharaman K."/>
            <person name="Brown C.T."/>
            <person name="Hug L.A."/>
            <person name="Sharon I."/>
            <person name="Castelle C.J."/>
            <person name="Probst A.J."/>
            <person name="Thomas B.C."/>
            <person name="Singh A."/>
            <person name="Wilkins M.J."/>
            <person name="Karaoz U."/>
            <person name="Brodie E.L."/>
            <person name="Williams K.H."/>
            <person name="Hubbard S.S."/>
            <person name="Banfield J.F."/>
        </authorList>
    </citation>
    <scope>NUCLEOTIDE SEQUENCE [LARGE SCALE GENOMIC DNA]</scope>
</reference>
<protein>
    <recommendedName>
        <fullName evidence="7">TonB C-terminal domain-containing protein</fullName>
    </recommendedName>
</protein>
<dbReference type="Gene3D" id="3.30.1150.10">
    <property type="match status" value="1"/>
</dbReference>
<feature type="domain" description="TonB C-terminal" evidence="7">
    <location>
        <begin position="150"/>
        <end position="242"/>
    </location>
</feature>
<feature type="compositionally biased region" description="Low complexity" evidence="5">
    <location>
        <begin position="125"/>
        <end position="134"/>
    </location>
</feature>
<dbReference type="NCBIfam" id="TIGR01352">
    <property type="entry name" value="tonB_Cterm"/>
    <property type="match status" value="1"/>
</dbReference>
<dbReference type="InterPro" id="IPR037682">
    <property type="entry name" value="TonB_C"/>
</dbReference>
<evidence type="ECO:0000259" key="7">
    <source>
        <dbReference type="PROSITE" id="PS52015"/>
    </source>
</evidence>
<feature type="region of interest" description="Disordered" evidence="5">
    <location>
        <begin position="53"/>
        <end position="145"/>
    </location>
</feature>
<evidence type="ECO:0000256" key="2">
    <source>
        <dbReference type="ARBA" id="ARBA00022692"/>
    </source>
</evidence>
<evidence type="ECO:0000256" key="6">
    <source>
        <dbReference type="SAM" id="Phobius"/>
    </source>
</evidence>
<evidence type="ECO:0000256" key="1">
    <source>
        <dbReference type="ARBA" id="ARBA00004167"/>
    </source>
</evidence>
<proteinExistence type="predicted"/>
<dbReference type="AlphaFoldDB" id="A0A1F6GDJ5"/>
<dbReference type="Proteomes" id="UP000178449">
    <property type="component" value="Unassembled WGS sequence"/>
</dbReference>
<gene>
    <name evidence="8" type="ORF">A2527_04575</name>
</gene>
<dbReference type="STRING" id="1817772.A2527_04575"/>
<dbReference type="PROSITE" id="PS52015">
    <property type="entry name" value="TONB_CTD"/>
    <property type="match status" value="1"/>
</dbReference>
<dbReference type="GO" id="GO:0055085">
    <property type="term" value="P:transmembrane transport"/>
    <property type="evidence" value="ECO:0007669"/>
    <property type="project" value="InterPro"/>
</dbReference>
<dbReference type="GO" id="GO:0016020">
    <property type="term" value="C:membrane"/>
    <property type="evidence" value="ECO:0007669"/>
    <property type="project" value="UniProtKB-SubCell"/>
</dbReference>
<dbReference type="InterPro" id="IPR006260">
    <property type="entry name" value="TonB/TolA_C"/>
</dbReference>
<name>A0A1F6GDJ5_9PROT</name>
<evidence type="ECO:0000256" key="4">
    <source>
        <dbReference type="ARBA" id="ARBA00023136"/>
    </source>
</evidence>
<keyword evidence="3 6" id="KW-1133">Transmembrane helix</keyword>
<comment type="caution">
    <text evidence="8">The sequence shown here is derived from an EMBL/GenBank/DDBJ whole genome shotgun (WGS) entry which is preliminary data.</text>
</comment>
<organism evidence="8 9">
    <name type="scientific">Candidatus Lambdaproteobacteria bacterium RIFOXYD2_FULL_50_16</name>
    <dbReference type="NCBI Taxonomy" id="1817772"/>
    <lineage>
        <taxon>Bacteria</taxon>
        <taxon>Pseudomonadati</taxon>
        <taxon>Pseudomonadota</taxon>
        <taxon>Candidatus Lambdaproteobacteria</taxon>
    </lineage>
</organism>
<evidence type="ECO:0000256" key="3">
    <source>
        <dbReference type="ARBA" id="ARBA00022989"/>
    </source>
</evidence>